<dbReference type="eggNOG" id="ENOG502SXG1">
    <property type="taxonomic scope" value="Eukaryota"/>
</dbReference>
<dbReference type="AlphaFoldDB" id="Q0CFZ4"/>
<evidence type="ECO:0000313" key="1">
    <source>
        <dbReference type="EMBL" id="EAU32782.1"/>
    </source>
</evidence>
<dbReference type="EMBL" id="CH476603">
    <property type="protein sequence ID" value="EAU32782.1"/>
    <property type="molecule type" value="Genomic_DNA"/>
</dbReference>
<dbReference type="Proteomes" id="UP000007963">
    <property type="component" value="Unassembled WGS sequence"/>
</dbReference>
<gene>
    <name evidence="1" type="ORF">ATEG_07398</name>
</gene>
<dbReference type="OrthoDB" id="4449122at2759"/>
<accession>Q0CFZ4</accession>
<dbReference type="OMA" id="NEVIEWM"/>
<proteinExistence type="predicted"/>
<dbReference type="GeneID" id="4319227"/>
<reference evidence="2" key="1">
    <citation type="submission" date="2005-09" db="EMBL/GenBank/DDBJ databases">
        <title>Annotation of the Aspergillus terreus NIH2624 genome.</title>
        <authorList>
            <person name="Birren B.W."/>
            <person name="Lander E.S."/>
            <person name="Galagan J.E."/>
            <person name="Nusbaum C."/>
            <person name="Devon K."/>
            <person name="Henn M."/>
            <person name="Ma L.-J."/>
            <person name="Jaffe D.B."/>
            <person name="Butler J."/>
            <person name="Alvarez P."/>
            <person name="Gnerre S."/>
            <person name="Grabherr M."/>
            <person name="Kleber M."/>
            <person name="Mauceli E.W."/>
            <person name="Brockman W."/>
            <person name="Rounsley S."/>
            <person name="Young S.K."/>
            <person name="LaButti K."/>
            <person name="Pushparaj V."/>
            <person name="DeCaprio D."/>
            <person name="Crawford M."/>
            <person name="Koehrsen M."/>
            <person name="Engels R."/>
            <person name="Montgomery P."/>
            <person name="Pearson M."/>
            <person name="Howarth C."/>
            <person name="Larson L."/>
            <person name="Luoma S."/>
            <person name="White J."/>
            <person name="Alvarado L."/>
            <person name="Kodira C.D."/>
            <person name="Zeng Q."/>
            <person name="Oleary S."/>
            <person name="Yandava C."/>
            <person name="Denning D.W."/>
            <person name="Nierman W.C."/>
            <person name="Milne T."/>
            <person name="Madden K."/>
        </authorList>
    </citation>
    <scope>NUCLEOTIDE SEQUENCE [LARGE SCALE GENOMIC DNA]</scope>
    <source>
        <strain evidence="2">NIH 2624 / FGSC A1156</strain>
    </source>
</reference>
<dbReference type="RefSeq" id="XP_001210084.1">
    <property type="nucleotide sequence ID" value="XM_001210084.1"/>
</dbReference>
<dbReference type="VEuPathDB" id="FungiDB:ATEG_07398"/>
<evidence type="ECO:0000313" key="2">
    <source>
        <dbReference type="Proteomes" id="UP000007963"/>
    </source>
</evidence>
<evidence type="ECO:0008006" key="3">
    <source>
        <dbReference type="Google" id="ProtNLM"/>
    </source>
</evidence>
<name>Q0CFZ4_ASPTN</name>
<protein>
    <recommendedName>
        <fullName evidence="3">Jacalin-type lectin domain-containing protein</fullName>
    </recommendedName>
</protein>
<dbReference type="InterPro" id="IPR036404">
    <property type="entry name" value="Jacalin-like_lectin_dom_sf"/>
</dbReference>
<sequence>MPAERTVHWGPLTGGDNGGEFTFFKENKSLRRLDIWYGNGSGGAAPYTVLKGIKVTWDGGDEQHTENTPDPEAADKANILHSAYVFENNEVIEWMDVFGHAPDGRADSLRFFSRDTGKFFAAGGTGGEKGIQLDGHKRGILYHDLN</sequence>
<dbReference type="HOGENOM" id="CLU_124520_0_0_1"/>
<dbReference type="SUPFAM" id="SSF51101">
    <property type="entry name" value="Mannose-binding lectins"/>
    <property type="match status" value="1"/>
</dbReference>
<organism evidence="1 2">
    <name type="scientific">Aspergillus terreus (strain NIH 2624 / FGSC A1156)</name>
    <dbReference type="NCBI Taxonomy" id="341663"/>
    <lineage>
        <taxon>Eukaryota</taxon>
        <taxon>Fungi</taxon>
        <taxon>Dikarya</taxon>
        <taxon>Ascomycota</taxon>
        <taxon>Pezizomycotina</taxon>
        <taxon>Eurotiomycetes</taxon>
        <taxon>Eurotiomycetidae</taxon>
        <taxon>Eurotiales</taxon>
        <taxon>Aspergillaceae</taxon>
        <taxon>Aspergillus</taxon>
        <taxon>Aspergillus subgen. Circumdati</taxon>
    </lineage>
</organism>